<protein>
    <submittedName>
        <fullName evidence="2">Membrane protein</fullName>
    </submittedName>
</protein>
<dbReference type="RefSeq" id="WP_099124003.1">
    <property type="nucleotide sequence ID" value="NZ_CAWNRH010000115.1"/>
</dbReference>
<proteinExistence type="predicted"/>
<sequence>MKKLMLRLAFFIPAGFLLIGGMLLSGCSSSQPQKTYYQLPVVTKASEVKRVNVEHEPQLWIKKVSLADYLASPGIVYQTGDVSYVNASNHLWASPLEQQLQQILTTQLSATFPQRLVSDQLLEKNADILNITITAFHGRYDGRVVIQGYWVLSNQKETIKRTFNLELKQTENGYAQLVRTLSMGYNQLIQSIASQIFYTKG</sequence>
<dbReference type="Proteomes" id="UP000222366">
    <property type="component" value="Unassembled WGS sequence"/>
</dbReference>
<comment type="caution">
    <text evidence="2">The sequence shown here is derived from an EMBL/GenBank/DDBJ whole genome shotgun (WGS) entry which is preliminary data.</text>
</comment>
<feature type="domain" description="ABC-type transport auxiliary lipoprotein component" evidence="1">
    <location>
        <begin position="37"/>
        <end position="193"/>
    </location>
</feature>
<dbReference type="Pfam" id="PF03886">
    <property type="entry name" value="ABC_trans_aux"/>
    <property type="match status" value="1"/>
</dbReference>
<keyword evidence="3" id="KW-1185">Reference proteome</keyword>
<evidence type="ECO:0000259" key="1">
    <source>
        <dbReference type="Pfam" id="PF03886"/>
    </source>
</evidence>
<dbReference type="InterPro" id="IPR005586">
    <property type="entry name" value="ABC_trans_aux"/>
</dbReference>
<dbReference type="PROSITE" id="PS51257">
    <property type="entry name" value="PROKAR_LIPOPROTEIN"/>
    <property type="match status" value="1"/>
</dbReference>
<dbReference type="InterPro" id="IPR049736">
    <property type="entry name" value="PqiC"/>
</dbReference>
<evidence type="ECO:0000313" key="3">
    <source>
        <dbReference type="Proteomes" id="UP000222366"/>
    </source>
</evidence>
<evidence type="ECO:0000313" key="2">
    <source>
        <dbReference type="EMBL" id="PHM67234.1"/>
    </source>
</evidence>
<name>A0A2D0KUY2_9GAMM</name>
<dbReference type="AlphaFoldDB" id="A0A2D0KUY2"/>
<dbReference type="NCBIfam" id="NF033620">
    <property type="entry name" value="pqiC"/>
    <property type="match status" value="1"/>
</dbReference>
<accession>A0A2D0KUY2</accession>
<gene>
    <name evidence="2" type="ORF">Xsto_00516</name>
</gene>
<reference evidence="2 3" key="1">
    <citation type="journal article" date="2017" name="Nat. Microbiol.">
        <title>Natural product diversity associated with the nematode symbionts Photorhabdus and Xenorhabdus.</title>
        <authorList>
            <person name="Tobias N.J."/>
            <person name="Wolff H."/>
            <person name="Djahanschiri B."/>
            <person name="Grundmann F."/>
            <person name="Kronenwerth M."/>
            <person name="Shi Y.M."/>
            <person name="Simonyi S."/>
            <person name="Grun P."/>
            <person name="Shapiro-Ilan D."/>
            <person name="Pidot S.J."/>
            <person name="Stinear T.P."/>
            <person name="Ebersberger I."/>
            <person name="Bode H.B."/>
        </authorList>
    </citation>
    <scope>NUCLEOTIDE SEQUENCE [LARGE SCALE GENOMIC DNA]</scope>
    <source>
        <strain evidence="2 3">DSM 17904</strain>
    </source>
</reference>
<dbReference type="EMBL" id="NJAJ01000004">
    <property type="protein sequence ID" value="PHM67234.1"/>
    <property type="molecule type" value="Genomic_DNA"/>
</dbReference>
<dbReference type="SUPFAM" id="SSF159594">
    <property type="entry name" value="XCC0632-like"/>
    <property type="match status" value="1"/>
</dbReference>
<dbReference type="Gene3D" id="3.40.50.10610">
    <property type="entry name" value="ABC-type transport auxiliary lipoprotein component"/>
    <property type="match status" value="1"/>
</dbReference>
<organism evidence="2 3">
    <name type="scientific">Xenorhabdus stockiae</name>
    <dbReference type="NCBI Taxonomy" id="351614"/>
    <lineage>
        <taxon>Bacteria</taxon>
        <taxon>Pseudomonadati</taxon>
        <taxon>Pseudomonadota</taxon>
        <taxon>Gammaproteobacteria</taxon>
        <taxon>Enterobacterales</taxon>
        <taxon>Morganellaceae</taxon>
        <taxon>Xenorhabdus</taxon>
    </lineage>
</organism>